<dbReference type="Gene3D" id="3.90.1720.10">
    <property type="entry name" value="endopeptidase domain like (from Nostoc punctiforme)"/>
    <property type="match status" value="1"/>
</dbReference>
<dbReference type="Proteomes" id="UP000191110">
    <property type="component" value="Unassembled WGS sequence"/>
</dbReference>
<keyword evidence="2" id="KW-1185">Reference proteome</keyword>
<evidence type="ECO:0008006" key="3">
    <source>
        <dbReference type="Google" id="ProtNLM"/>
    </source>
</evidence>
<accession>A0A1T2L1V2</accession>
<dbReference type="InterPro" id="IPR038765">
    <property type="entry name" value="Papain-like_cys_pep_sf"/>
</dbReference>
<organism evidence="1 2">
    <name type="scientific">Solemya pervernicosa gill symbiont</name>
    <dbReference type="NCBI Taxonomy" id="642797"/>
    <lineage>
        <taxon>Bacteria</taxon>
        <taxon>Pseudomonadati</taxon>
        <taxon>Pseudomonadota</taxon>
        <taxon>Gammaproteobacteria</taxon>
        <taxon>sulfur-oxidizing symbionts</taxon>
    </lineage>
</organism>
<evidence type="ECO:0000313" key="2">
    <source>
        <dbReference type="Proteomes" id="UP000191110"/>
    </source>
</evidence>
<reference evidence="1 2" key="1">
    <citation type="submission" date="2016-11" db="EMBL/GenBank/DDBJ databases">
        <title>Mixed transmission modes and dynamic genome evolution in an obligate animal-bacterial symbiosis.</title>
        <authorList>
            <person name="Russell S.L."/>
            <person name="Corbett-Detig R.B."/>
            <person name="Cavanaugh C.M."/>
        </authorList>
    </citation>
    <scope>NUCLEOTIDE SEQUENCE [LARGE SCALE GENOMIC DNA]</scope>
    <source>
        <strain evidence="1">Sveles-Q1</strain>
    </source>
</reference>
<name>A0A1T2L1V2_9GAMM</name>
<proteinExistence type="predicted"/>
<comment type="caution">
    <text evidence="1">The sequence shown here is derived from an EMBL/GenBank/DDBJ whole genome shotgun (WGS) entry which is preliminary data.</text>
</comment>
<dbReference type="AlphaFoldDB" id="A0A1T2L1V2"/>
<evidence type="ECO:0000313" key="1">
    <source>
        <dbReference type="EMBL" id="OOZ38926.1"/>
    </source>
</evidence>
<protein>
    <recommendedName>
        <fullName evidence="3">Lipo-like protein</fullName>
    </recommendedName>
</protein>
<gene>
    <name evidence="1" type="ORF">BOW53_13540</name>
</gene>
<dbReference type="SUPFAM" id="SSF54001">
    <property type="entry name" value="Cysteine proteinases"/>
    <property type="match status" value="1"/>
</dbReference>
<dbReference type="EMBL" id="MPRL01000067">
    <property type="protein sequence ID" value="OOZ38926.1"/>
    <property type="molecule type" value="Genomic_DNA"/>
</dbReference>
<sequence length="269" mass="30929">MCNFDQLHYEIRPCDVLLVEGRSRISDVIKNITLSNWTHSALYIGSIHDLEAIGLADKVTPFYDGDPHEPLVLEALLGKGTVITPLEAYRGYHLRICRPKGLVPEDVRQVLAFSVDHLGRDYDVRQLIDMARFFYPYALMPKRWRSSLFQHKPGGHTRTICSTLIASAFMAVQYPILPVVVKEATGHIHFFKRNARLFTPNDFDHSPYFEIIKYPLLGLDDMAHYRRLPWRDDLVCNNPDDCYDPASGDPVEATDKRMEERHLHVLGEP</sequence>